<feature type="chain" id="PRO_5034996076" description="Secreted protein" evidence="1">
    <location>
        <begin position="25"/>
        <end position="174"/>
    </location>
</feature>
<name>A0A8H6MBT7_9AGAR</name>
<evidence type="ECO:0000313" key="2">
    <source>
        <dbReference type="EMBL" id="KAF6763443.1"/>
    </source>
</evidence>
<reference evidence="2 3" key="1">
    <citation type="submission" date="2020-07" db="EMBL/GenBank/DDBJ databases">
        <title>Comparative genomics of pyrophilous fungi reveals a link between fire events and developmental genes.</title>
        <authorList>
            <consortium name="DOE Joint Genome Institute"/>
            <person name="Steindorff A.S."/>
            <person name="Carver A."/>
            <person name="Calhoun S."/>
            <person name="Stillman K."/>
            <person name="Liu H."/>
            <person name="Lipzen A."/>
            <person name="Pangilinan J."/>
            <person name="Labutti K."/>
            <person name="Bruns T.D."/>
            <person name="Grigoriev I.V."/>
        </authorList>
    </citation>
    <scope>NUCLEOTIDE SEQUENCE [LARGE SCALE GENOMIC DNA]</scope>
    <source>
        <strain evidence="2 3">CBS 144469</strain>
    </source>
</reference>
<proteinExistence type="predicted"/>
<feature type="signal peptide" evidence="1">
    <location>
        <begin position="1"/>
        <end position="24"/>
    </location>
</feature>
<protein>
    <recommendedName>
        <fullName evidence="4">Secreted protein</fullName>
    </recommendedName>
</protein>
<dbReference type="AlphaFoldDB" id="A0A8H6MBT7"/>
<dbReference type="EMBL" id="JACGCI010000006">
    <property type="protein sequence ID" value="KAF6763443.1"/>
    <property type="molecule type" value="Genomic_DNA"/>
</dbReference>
<keyword evidence="3" id="KW-1185">Reference proteome</keyword>
<gene>
    <name evidence="2" type="ORF">DFP72DRAFT_531091</name>
</gene>
<organism evidence="2 3">
    <name type="scientific">Ephemerocybe angulata</name>
    <dbReference type="NCBI Taxonomy" id="980116"/>
    <lineage>
        <taxon>Eukaryota</taxon>
        <taxon>Fungi</taxon>
        <taxon>Dikarya</taxon>
        <taxon>Basidiomycota</taxon>
        <taxon>Agaricomycotina</taxon>
        <taxon>Agaricomycetes</taxon>
        <taxon>Agaricomycetidae</taxon>
        <taxon>Agaricales</taxon>
        <taxon>Agaricineae</taxon>
        <taxon>Psathyrellaceae</taxon>
        <taxon>Ephemerocybe</taxon>
    </lineage>
</organism>
<accession>A0A8H6MBT7</accession>
<evidence type="ECO:0008006" key="4">
    <source>
        <dbReference type="Google" id="ProtNLM"/>
    </source>
</evidence>
<comment type="caution">
    <text evidence="2">The sequence shown here is derived from an EMBL/GenBank/DDBJ whole genome shotgun (WGS) entry which is preliminary data.</text>
</comment>
<evidence type="ECO:0000256" key="1">
    <source>
        <dbReference type="SAM" id="SignalP"/>
    </source>
</evidence>
<evidence type="ECO:0000313" key="3">
    <source>
        <dbReference type="Proteomes" id="UP000521943"/>
    </source>
</evidence>
<sequence length="174" mass="19343">MLRLRHSVFCVAFPFIRLARLGEGILLAYKASRGVCSMQDIAFPNARDTTELTRIFGCRSLETFLLRLHRTSPIFRCHYLTARPPRPRLASAKQLNLLSVPTPPESLTHLSRHSVTQSDGLQPAPARQIHFCCDFIKSTAFFGLTAASRFASLAPVVGTQDVATPTCRHGVDKH</sequence>
<dbReference type="Proteomes" id="UP000521943">
    <property type="component" value="Unassembled WGS sequence"/>
</dbReference>
<keyword evidence="1" id="KW-0732">Signal</keyword>